<keyword evidence="2 4" id="KW-0378">Hydrolase</keyword>
<gene>
    <name evidence="5" type="primary">gpr_2</name>
    <name evidence="4" type="synonym">gpr</name>
    <name evidence="5" type="ORF">Psch_02572</name>
</gene>
<evidence type="ECO:0000256" key="3">
    <source>
        <dbReference type="ARBA" id="ARBA00023145"/>
    </source>
</evidence>
<comment type="catalytic activity">
    <reaction evidence="4">
        <text>Endopeptidase action with P4 Glu or Asp, P1 preferably Glu &gt; Asp, P1' hydrophobic and P2' Ala.</text>
        <dbReference type="EC" id="3.4.24.78"/>
    </reaction>
</comment>
<evidence type="ECO:0000313" key="5">
    <source>
        <dbReference type="EMBL" id="TEB05531.1"/>
    </source>
</evidence>
<keyword evidence="6" id="KW-1185">Reference proteome</keyword>
<accession>A0A4Y7RA47</accession>
<dbReference type="GO" id="GO:0009847">
    <property type="term" value="P:spore germination"/>
    <property type="evidence" value="ECO:0007669"/>
    <property type="project" value="UniProtKB-UniRule"/>
</dbReference>
<dbReference type="Gene3D" id="3.40.50.1450">
    <property type="entry name" value="HybD-like"/>
    <property type="match status" value="1"/>
</dbReference>
<dbReference type="AlphaFoldDB" id="A0A4Y7RA47"/>
<dbReference type="EMBL" id="QFGA01000002">
    <property type="protein sequence ID" value="TEB05531.1"/>
    <property type="molecule type" value="Genomic_DNA"/>
</dbReference>
<dbReference type="InterPro" id="IPR005080">
    <property type="entry name" value="Peptidase_A25"/>
</dbReference>
<proteinExistence type="inferred from homology"/>
<feature type="chain" id="PRO_5023514526" description="Germination protease" evidence="4">
    <location>
        <begin position="15"/>
        <end position="327"/>
    </location>
</feature>
<dbReference type="EC" id="3.4.24.78" evidence="4"/>
<name>A0A4Y7RA47_9FIRM</name>
<dbReference type="GO" id="GO:0006508">
    <property type="term" value="P:proteolysis"/>
    <property type="evidence" value="ECO:0007669"/>
    <property type="project" value="UniProtKB-UniRule"/>
</dbReference>
<evidence type="ECO:0000256" key="1">
    <source>
        <dbReference type="ARBA" id="ARBA00022670"/>
    </source>
</evidence>
<reference evidence="5 6" key="1">
    <citation type="journal article" date="2018" name="Environ. Microbiol.">
        <title>Novel energy conservation strategies and behaviour of Pelotomaculum schinkii driving syntrophic propionate catabolism.</title>
        <authorList>
            <person name="Hidalgo-Ahumada C.A.P."/>
            <person name="Nobu M.K."/>
            <person name="Narihiro T."/>
            <person name="Tamaki H."/>
            <person name="Liu W.T."/>
            <person name="Kamagata Y."/>
            <person name="Stams A.J.M."/>
            <person name="Imachi H."/>
            <person name="Sousa D.Z."/>
        </authorList>
    </citation>
    <scope>NUCLEOTIDE SEQUENCE [LARGE SCALE GENOMIC DNA]</scope>
    <source>
        <strain evidence="5 6">HH</strain>
    </source>
</reference>
<dbReference type="HAMAP" id="MF_00626">
    <property type="entry name" value="Germination_prot"/>
    <property type="match status" value="1"/>
</dbReference>
<dbReference type="GO" id="GO:0004222">
    <property type="term" value="F:metalloendopeptidase activity"/>
    <property type="evidence" value="ECO:0007669"/>
    <property type="project" value="UniProtKB-UniRule"/>
</dbReference>
<comment type="function">
    <text evidence="4">Initiates the rapid degradation of small, acid-soluble proteins during spore germination.</text>
</comment>
<evidence type="ECO:0000256" key="4">
    <source>
        <dbReference type="HAMAP-Rule" id="MF_00626"/>
    </source>
</evidence>
<dbReference type="InterPro" id="IPR023430">
    <property type="entry name" value="Pept_HybD-like_dom_sf"/>
</dbReference>
<dbReference type="SUPFAM" id="SSF53163">
    <property type="entry name" value="HybD-like"/>
    <property type="match status" value="1"/>
</dbReference>
<dbReference type="NCBIfam" id="TIGR01441">
    <property type="entry name" value="GPR"/>
    <property type="match status" value="1"/>
</dbReference>
<protein>
    <recommendedName>
        <fullName evidence="4">Germination protease</fullName>
        <ecNumber evidence="4">3.4.24.78</ecNumber>
    </recommendedName>
    <alternativeName>
        <fullName evidence="4">GPR endopeptidase</fullName>
    </alternativeName>
    <alternativeName>
        <fullName evidence="4">Germination proteinase</fullName>
    </alternativeName>
    <alternativeName>
        <fullName evidence="4">Spore protease</fullName>
    </alternativeName>
</protein>
<dbReference type="Pfam" id="PF03418">
    <property type="entry name" value="Peptidase_A25"/>
    <property type="match status" value="1"/>
</dbReference>
<dbReference type="Proteomes" id="UP000298324">
    <property type="component" value="Unassembled WGS sequence"/>
</dbReference>
<keyword evidence="3 4" id="KW-0865">Zymogen</keyword>
<evidence type="ECO:0000313" key="6">
    <source>
        <dbReference type="Proteomes" id="UP000298324"/>
    </source>
</evidence>
<organism evidence="5 6">
    <name type="scientific">Pelotomaculum schinkii</name>
    <dbReference type="NCBI Taxonomy" id="78350"/>
    <lineage>
        <taxon>Bacteria</taxon>
        <taxon>Bacillati</taxon>
        <taxon>Bacillota</taxon>
        <taxon>Clostridia</taxon>
        <taxon>Eubacteriales</taxon>
        <taxon>Desulfotomaculaceae</taxon>
        <taxon>Pelotomaculum</taxon>
    </lineage>
</organism>
<sequence length="327" mass="34981">MNLDFYKSNNINVDLAVEARDIVRGQIGQEIPGVVVDREKYSNTTVTTVKIVEDYAEQIMGKPRGNYITIEAPALRDNSREAHQEVADVLAKKLSSMINLPENANILLVGLGNWQATPDSLGPKVIEHSMVTRHMYNYAPEEIKPGMRSVSAISPGVLGITGIETAEIIKGVVEKIRPELIIVVDALAAGSVDRIATTIQITDTGVSPGSGIGNKRTGINKDTMGVPVIAIGIPTVVNAAIIAQVTLEHFLEQIQNNQALVQLSQNLNPGLMQQAISQVLAPFGGNLTVTPKEIDSLIASTSKTVAGGISMALHPAIGAEEYTMYLN</sequence>
<feature type="propeptide" id="PRO_5021521809" evidence="4">
    <location>
        <begin position="1"/>
        <end position="14"/>
    </location>
</feature>
<comment type="caution">
    <text evidence="5">The sequence shown here is derived from an EMBL/GenBank/DDBJ whole genome shotgun (WGS) entry which is preliminary data.</text>
</comment>
<comment type="PTM">
    <text evidence="4">Autoproteolytically processed. The inactive tetrameric zymogen termed p46 autoprocesses to a smaller form termed p41, which is active only during spore germination.</text>
</comment>
<keyword evidence="1 4" id="KW-0645">Protease</keyword>
<comment type="similarity">
    <text evidence="4">Belongs to the peptidase A25 family.</text>
</comment>
<dbReference type="RefSeq" id="WP_190240542.1">
    <property type="nucleotide sequence ID" value="NZ_QFGA01000002.1"/>
</dbReference>
<evidence type="ECO:0000256" key="2">
    <source>
        <dbReference type="ARBA" id="ARBA00022801"/>
    </source>
</evidence>
<dbReference type="PIRSF" id="PIRSF019549">
    <property type="entry name" value="Peptidase_A25"/>
    <property type="match status" value="1"/>
</dbReference>
<comment type="subunit">
    <text evidence="4">Homotetramer.</text>
</comment>